<proteinExistence type="predicted"/>
<dbReference type="Proteomes" id="UP000634136">
    <property type="component" value="Unassembled WGS sequence"/>
</dbReference>
<name>A0A834T5A6_9FABA</name>
<organism evidence="1 2">
    <name type="scientific">Senna tora</name>
    <dbReference type="NCBI Taxonomy" id="362788"/>
    <lineage>
        <taxon>Eukaryota</taxon>
        <taxon>Viridiplantae</taxon>
        <taxon>Streptophyta</taxon>
        <taxon>Embryophyta</taxon>
        <taxon>Tracheophyta</taxon>
        <taxon>Spermatophyta</taxon>
        <taxon>Magnoliopsida</taxon>
        <taxon>eudicotyledons</taxon>
        <taxon>Gunneridae</taxon>
        <taxon>Pentapetalae</taxon>
        <taxon>rosids</taxon>
        <taxon>fabids</taxon>
        <taxon>Fabales</taxon>
        <taxon>Fabaceae</taxon>
        <taxon>Caesalpinioideae</taxon>
        <taxon>Cassia clade</taxon>
        <taxon>Senna</taxon>
    </lineage>
</organism>
<evidence type="ECO:0000313" key="1">
    <source>
        <dbReference type="EMBL" id="KAF7809924.1"/>
    </source>
</evidence>
<dbReference type="AlphaFoldDB" id="A0A834T5A6"/>
<evidence type="ECO:0000313" key="2">
    <source>
        <dbReference type="Proteomes" id="UP000634136"/>
    </source>
</evidence>
<sequence length="159" mass="17057">MNRNRGRYDLAILLLKPKTRGRNGPSLASLYLIPTPITRRRRRRVVETRGAFRVQRFPDRLPIGFFVSSSGLQQELLHSSELLLEALDARARGIHGGPELGGFAQSGVAVEKLAERGGGVGTGISLLVETASLGPTGAMMDLRNCGGGDDGIASVELLH</sequence>
<gene>
    <name evidence="1" type="ORF">G2W53_036667</name>
</gene>
<reference evidence="1" key="1">
    <citation type="submission" date="2020-09" db="EMBL/GenBank/DDBJ databases">
        <title>Genome-Enabled Discovery of Anthraquinone Biosynthesis in Senna tora.</title>
        <authorList>
            <person name="Kang S.-H."/>
            <person name="Pandey R.P."/>
            <person name="Lee C.-M."/>
            <person name="Sim J.-S."/>
            <person name="Jeong J.-T."/>
            <person name="Choi B.-S."/>
            <person name="Jung M."/>
            <person name="Ginzburg D."/>
            <person name="Zhao K."/>
            <person name="Won S.Y."/>
            <person name="Oh T.-J."/>
            <person name="Yu Y."/>
            <person name="Kim N.-H."/>
            <person name="Lee O.R."/>
            <person name="Lee T.-H."/>
            <person name="Bashyal P."/>
            <person name="Kim T.-S."/>
            <person name="Lee W.-H."/>
            <person name="Kawkins C."/>
            <person name="Kim C.-K."/>
            <person name="Kim J.S."/>
            <person name="Ahn B.O."/>
            <person name="Rhee S.Y."/>
            <person name="Sohng J.K."/>
        </authorList>
    </citation>
    <scope>NUCLEOTIDE SEQUENCE</scope>
    <source>
        <tissue evidence="1">Leaf</tissue>
    </source>
</reference>
<accession>A0A834T5A6</accession>
<keyword evidence="2" id="KW-1185">Reference proteome</keyword>
<comment type="caution">
    <text evidence="1">The sequence shown here is derived from an EMBL/GenBank/DDBJ whole genome shotgun (WGS) entry which is preliminary data.</text>
</comment>
<protein>
    <submittedName>
        <fullName evidence="1">BTB/POZ domain-containing protein</fullName>
    </submittedName>
</protein>
<dbReference type="EMBL" id="JAAIUW010000011">
    <property type="protein sequence ID" value="KAF7809924.1"/>
    <property type="molecule type" value="Genomic_DNA"/>
</dbReference>